<dbReference type="EMBL" id="AMFJ01021653">
    <property type="protein sequence ID" value="EKD66026.1"/>
    <property type="molecule type" value="Genomic_DNA"/>
</dbReference>
<name>K2AWE9_9BACT</name>
<evidence type="ECO:0000256" key="1">
    <source>
        <dbReference type="SAM" id="Phobius"/>
    </source>
</evidence>
<keyword evidence="1" id="KW-0472">Membrane</keyword>
<comment type="caution">
    <text evidence="2">The sequence shown here is derived from an EMBL/GenBank/DDBJ whole genome shotgun (WGS) entry which is preliminary data.</text>
</comment>
<gene>
    <name evidence="2" type="ORF">ACD_49C00067G0012</name>
</gene>
<protein>
    <submittedName>
        <fullName evidence="2">Uncharacterized protein</fullName>
    </submittedName>
</protein>
<evidence type="ECO:0000313" key="2">
    <source>
        <dbReference type="EMBL" id="EKD66026.1"/>
    </source>
</evidence>
<organism evidence="2">
    <name type="scientific">uncultured bacterium</name>
    <name type="common">gcode 4</name>
    <dbReference type="NCBI Taxonomy" id="1234023"/>
    <lineage>
        <taxon>Bacteria</taxon>
        <taxon>environmental samples</taxon>
    </lineage>
</organism>
<keyword evidence="1" id="KW-0812">Transmembrane</keyword>
<proteinExistence type="predicted"/>
<keyword evidence="1" id="KW-1133">Transmembrane helix</keyword>
<accession>K2AWE9</accession>
<sequence>MKIKIKNKLIEFKNFLQFKEISNTNLVWFIGIFVVAFSYLWNINSSGQFNSWYLKSNLAEAKLKKTNWNYIINIDGKDYILNTLTK</sequence>
<feature type="transmembrane region" description="Helical" evidence="1">
    <location>
        <begin position="21"/>
        <end position="41"/>
    </location>
</feature>
<dbReference type="AlphaFoldDB" id="K2AWE9"/>
<reference evidence="2" key="1">
    <citation type="journal article" date="2012" name="Science">
        <title>Fermentation, hydrogen, and sulfur metabolism in multiple uncultivated bacterial phyla.</title>
        <authorList>
            <person name="Wrighton K.C."/>
            <person name="Thomas B.C."/>
            <person name="Sharon I."/>
            <person name="Miller C.S."/>
            <person name="Castelle C.J."/>
            <person name="VerBerkmoes N.C."/>
            <person name="Wilkins M.J."/>
            <person name="Hettich R.L."/>
            <person name="Lipton M.S."/>
            <person name="Williams K.H."/>
            <person name="Long P.E."/>
            <person name="Banfield J.F."/>
        </authorList>
    </citation>
    <scope>NUCLEOTIDE SEQUENCE [LARGE SCALE GENOMIC DNA]</scope>
</reference>